<evidence type="ECO:0000256" key="10">
    <source>
        <dbReference type="ARBA" id="ARBA00030775"/>
    </source>
</evidence>
<evidence type="ECO:0000313" key="13">
    <source>
        <dbReference type="EMBL" id="MBM7128633.1"/>
    </source>
</evidence>
<comment type="similarity">
    <text evidence="9">Belongs to the GSP H family.</text>
</comment>
<evidence type="ECO:0000256" key="7">
    <source>
        <dbReference type="ARBA" id="ARBA00022989"/>
    </source>
</evidence>
<dbReference type="Pfam" id="PF12019">
    <property type="entry name" value="GspH"/>
    <property type="match status" value="1"/>
</dbReference>
<protein>
    <recommendedName>
        <fullName evidence="2">Type II secretion system protein H</fullName>
    </recommendedName>
    <alternativeName>
        <fullName evidence="10">General secretion pathway protein H</fullName>
    </alternativeName>
</protein>
<evidence type="ECO:0000256" key="3">
    <source>
        <dbReference type="ARBA" id="ARBA00022475"/>
    </source>
</evidence>
<dbReference type="InterPro" id="IPR045584">
    <property type="entry name" value="Pilin-like"/>
</dbReference>
<sequence>MNGERVTGNGERDGALPHRVIRARSSFGKNDSSNVGVRAVSRKSLRSPLPVSLRHTQRAFTLLEMLAVIILIGIAAAAVSISVARGLASARINAAAGEIAASLRATRTQAIVHGQPSTFQIDVRGDSYQGVDKRSVRLPKGLDVEVTSATKDQSGGDVARIRFFPDGSSTGGRITLRSGKREWHVNVSWLTGAITFFDTAAHS</sequence>
<keyword evidence="4" id="KW-0488">Methylation</keyword>
<proteinExistence type="inferred from homology"/>
<evidence type="ECO:0000256" key="5">
    <source>
        <dbReference type="ARBA" id="ARBA00022519"/>
    </source>
</evidence>
<keyword evidence="7 11" id="KW-1133">Transmembrane helix</keyword>
<evidence type="ECO:0000256" key="9">
    <source>
        <dbReference type="ARBA" id="ARBA00025772"/>
    </source>
</evidence>
<gene>
    <name evidence="13" type="ORF">ISS99_03775</name>
</gene>
<evidence type="ECO:0000256" key="6">
    <source>
        <dbReference type="ARBA" id="ARBA00022692"/>
    </source>
</evidence>
<keyword evidence="3" id="KW-1003">Cell membrane</keyword>
<dbReference type="Pfam" id="PF07963">
    <property type="entry name" value="N_methyl"/>
    <property type="match status" value="1"/>
</dbReference>
<keyword evidence="6 11" id="KW-0812">Transmembrane</keyword>
<evidence type="ECO:0000256" key="8">
    <source>
        <dbReference type="ARBA" id="ARBA00023136"/>
    </source>
</evidence>
<reference evidence="13" key="1">
    <citation type="submission" date="2020-10" db="EMBL/GenBank/DDBJ databases">
        <title>Phylogeny of dyella-like bacteria.</title>
        <authorList>
            <person name="Fu J."/>
        </authorList>
    </citation>
    <scope>NUCLEOTIDE SEQUENCE</scope>
    <source>
        <strain evidence="13">DHON07</strain>
    </source>
</reference>
<evidence type="ECO:0000259" key="12">
    <source>
        <dbReference type="Pfam" id="PF12019"/>
    </source>
</evidence>
<evidence type="ECO:0000256" key="11">
    <source>
        <dbReference type="SAM" id="Phobius"/>
    </source>
</evidence>
<keyword evidence="5" id="KW-0997">Cell inner membrane</keyword>
<feature type="transmembrane region" description="Helical" evidence="11">
    <location>
        <begin position="59"/>
        <end position="84"/>
    </location>
</feature>
<name>A0ABS2KE67_9GAMM</name>
<feature type="domain" description="General secretion pathway GspH" evidence="12">
    <location>
        <begin position="95"/>
        <end position="190"/>
    </location>
</feature>
<evidence type="ECO:0000256" key="1">
    <source>
        <dbReference type="ARBA" id="ARBA00004377"/>
    </source>
</evidence>
<comment type="caution">
    <text evidence="13">The sequence shown here is derived from an EMBL/GenBank/DDBJ whole genome shotgun (WGS) entry which is preliminary data.</text>
</comment>
<keyword evidence="8 11" id="KW-0472">Membrane</keyword>
<dbReference type="NCBIfam" id="TIGR02532">
    <property type="entry name" value="IV_pilin_GFxxxE"/>
    <property type="match status" value="1"/>
</dbReference>
<comment type="subcellular location">
    <subcellularLocation>
        <location evidence="1">Cell inner membrane</location>
        <topology evidence="1">Single-pass membrane protein</topology>
    </subcellularLocation>
</comment>
<accession>A0ABS2KE67</accession>
<dbReference type="Proteomes" id="UP001430193">
    <property type="component" value="Unassembled WGS sequence"/>
</dbReference>
<dbReference type="PRINTS" id="PR00885">
    <property type="entry name" value="BCTERIALGSPH"/>
</dbReference>
<evidence type="ECO:0000313" key="14">
    <source>
        <dbReference type="Proteomes" id="UP001430193"/>
    </source>
</evidence>
<dbReference type="InterPro" id="IPR002416">
    <property type="entry name" value="T2SS_protein-GspH"/>
</dbReference>
<dbReference type="InterPro" id="IPR022346">
    <property type="entry name" value="T2SS_GspH"/>
</dbReference>
<evidence type="ECO:0000256" key="2">
    <source>
        <dbReference type="ARBA" id="ARBA00021549"/>
    </source>
</evidence>
<keyword evidence="14" id="KW-1185">Reference proteome</keyword>
<dbReference type="Gene3D" id="3.30.700.10">
    <property type="entry name" value="Glycoprotein, Type 4 Pilin"/>
    <property type="match status" value="1"/>
</dbReference>
<dbReference type="InterPro" id="IPR012902">
    <property type="entry name" value="N_methyl_site"/>
</dbReference>
<organism evidence="13 14">
    <name type="scientific">Dyella mobilis</name>
    <dbReference type="NCBI Taxonomy" id="1849582"/>
    <lineage>
        <taxon>Bacteria</taxon>
        <taxon>Pseudomonadati</taxon>
        <taxon>Pseudomonadota</taxon>
        <taxon>Gammaproteobacteria</taxon>
        <taxon>Lysobacterales</taxon>
        <taxon>Rhodanobacteraceae</taxon>
        <taxon>Dyella</taxon>
    </lineage>
</organism>
<evidence type="ECO:0000256" key="4">
    <source>
        <dbReference type="ARBA" id="ARBA00022481"/>
    </source>
</evidence>
<dbReference type="EMBL" id="JADIKF010000034">
    <property type="protein sequence ID" value="MBM7128633.1"/>
    <property type="molecule type" value="Genomic_DNA"/>
</dbReference>
<dbReference type="SUPFAM" id="SSF54523">
    <property type="entry name" value="Pili subunits"/>
    <property type="match status" value="1"/>
</dbReference>